<feature type="transmembrane region" description="Helical" evidence="1">
    <location>
        <begin position="107"/>
        <end position="123"/>
    </location>
</feature>
<feature type="transmembrane region" description="Helical" evidence="1">
    <location>
        <begin position="78"/>
        <end position="101"/>
    </location>
</feature>
<dbReference type="GeneID" id="87591363"/>
<keyword evidence="1" id="KW-0812">Transmembrane</keyword>
<dbReference type="EMBL" id="JARMDB010000018">
    <property type="protein sequence ID" value="MED1568421.1"/>
    <property type="molecule type" value="Genomic_DNA"/>
</dbReference>
<accession>A0ABU6MZY1</accession>
<organism evidence="2 3">
    <name type="scientific">Bacillus paramycoides</name>
    <dbReference type="NCBI Taxonomy" id="2026194"/>
    <lineage>
        <taxon>Bacteria</taxon>
        <taxon>Bacillati</taxon>
        <taxon>Bacillota</taxon>
        <taxon>Bacilli</taxon>
        <taxon>Bacillales</taxon>
        <taxon>Bacillaceae</taxon>
        <taxon>Bacillus</taxon>
        <taxon>Bacillus cereus group</taxon>
    </lineage>
</organism>
<keyword evidence="1" id="KW-0472">Membrane</keyword>
<sequence>MIKTSSTRYFATNTIWLIPFLFFIHNLEEAFQMPQYLANQFSIHFITNKQFFIAISILTTLVLLIVILYQLSIISSMYWIIFIQGCIFFNAVQHVILFVIYRSYNPGVISASIIILFSLFLFSSKKLLIHKRNLAITLIFSLLSYPIIIWITLLFASCFQQ</sequence>
<dbReference type="Pfam" id="PF13787">
    <property type="entry name" value="HXXEE"/>
    <property type="match status" value="1"/>
</dbReference>
<protein>
    <submittedName>
        <fullName evidence="2">HXXEE domain-containing protein</fullName>
    </submittedName>
</protein>
<feature type="transmembrane region" description="Helical" evidence="1">
    <location>
        <begin position="51"/>
        <end position="71"/>
    </location>
</feature>
<dbReference type="RefSeq" id="WP_071718284.1">
    <property type="nucleotide sequence ID" value="NZ_CBCSHB010000007.1"/>
</dbReference>
<comment type="caution">
    <text evidence="2">The sequence shown here is derived from an EMBL/GenBank/DDBJ whole genome shotgun (WGS) entry which is preliminary data.</text>
</comment>
<evidence type="ECO:0000313" key="3">
    <source>
        <dbReference type="Proteomes" id="UP001309448"/>
    </source>
</evidence>
<evidence type="ECO:0000313" key="2">
    <source>
        <dbReference type="EMBL" id="MED1568421.1"/>
    </source>
</evidence>
<reference evidence="2 3" key="1">
    <citation type="submission" date="2023-03" db="EMBL/GenBank/DDBJ databases">
        <title>Bacillus Genome Sequencing.</title>
        <authorList>
            <person name="Dunlap C."/>
        </authorList>
    </citation>
    <scope>NUCLEOTIDE SEQUENCE [LARGE SCALE GENOMIC DNA]</scope>
    <source>
        <strain evidence="2 3">B-615</strain>
    </source>
</reference>
<proteinExistence type="predicted"/>
<evidence type="ECO:0000256" key="1">
    <source>
        <dbReference type="SAM" id="Phobius"/>
    </source>
</evidence>
<dbReference type="InterPro" id="IPR025671">
    <property type="entry name" value="HXXEE"/>
</dbReference>
<feature type="transmembrane region" description="Helical" evidence="1">
    <location>
        <begin position="135"/>
        <end position="156"/>
    </location>
</feature>
<gene>
    <name evidence="2" type="ORF">P4U88_21440</name>
</gene>
<name>A0ABU6MZY1_9BACI</name>
<keyword evidence="3" id="KW-1185">Reference proteome</keyword>
<keyword evidence="1" id="KW-1133">Transmembrane helix</keyword>
<dbReference type="Proteomes" id="UP001309448">
    <property type="component" value="Unassembled WGS sequence"/>
</dbReference>